<organism evidence="1 2">
    <name type="scientific">Microscilla marina ATCC 23134</name>
    <dbReference type="NCBI Taxonomy" id="313606"/>
    <lineage>
        <taxon>Bacteria</taxon>
        <taxon>Pseudomonadati</taxon>
        <taxon>Bacteroidota</taxon>
        <taxon>Cytophagia</taxon>
        <taxon>Cytophagales</taxon>
        <taxon>Microscillaceae</taxon>
        <taxon>Microscilla</taxon>
    </lineage>
</organism>
<evidence type="ECO:0000313" key="1">
    <source>
        <dbReference type="EMBL" id="EAY31765.1"/>
    </source>
</evidence>
<accession>A1ZDM6</accession>
<keyword evidence="2" id="KW-1185">Reference proteome</keyword>
<dbReference type="EMBL" id="AAWS01000002">
    <property type="protein sequence ID" value="EAY31765.1"/>
    <property type="molecule type" value="Genomic_DNA"/>
</dbReference>
<comment type="caution">
    <text evidence="1">The sequence shown here is derived from an EMBL/GenBank/DDBJ whole genome shotgun (WGS) entry which is preliminary data.</text>
</comment>
<protein>
    <submittedName>
        <fullName evidence="1">Uncharacterized protein</fullName>
    </submittedName>
</protein>
<reference evidence="1 2" key="1">
    <citation type="submission" date="2007-01" db="EMBL/GenBank/DDBJ databases">
        <authorList>
            <person name="Haygood M."/>
            <person name="Podell S."/>
            <person name="Anderson C."/>
            <person name="Hopkinson B."/>
            <person name="Roe K."/>
            <person name="Barbeau K."/>
            <person name="Gaasterland T."/>
            <person name="Ferriera S."/>
            <person name="Johnson J."/>
            <person name="Kravitz S."/>
            <person name="Beeson K."/>
            <person name="Sutton G."/>
            <person name="Rogers Y.-H."/>
            <person name="Friedman R."/>
            <person name="Frazier M."/>
            <person name="Venter J.C."/>
        </authorList>
    </citation>
    <scope>NUCLEOTIDE SEQUENCE [LARGE SCALE GENOMIC DNA]</scope>
    <source>
        <strain evidence="1 2">ATCC 23134</strain>
    </source>
</reference>
<name>A1ZDM6_MICM2</name>
<gene>
    <name evidence="1" type="ORF">M23134_05271</name>
</gene>
<dbReference type="AlphaFoldDB" id="A1ZDM6"/>
<evidence type="ECO:0000313" key="2">
    <source>
        <dbReference type="Proteomes" id="UP000004095"/>
    </source>
</evidence>
<proteinExistence type="predicted"/>
<sequence>MFPEEYKTAWLSALDLMNTKRTNRFLIDARKHKAISLENQCWFKKEFLEIAHRKAQQIPDLPKVARINSPNIDNIEAMKSINRQIEESNYSFEYLTFDQYQDALEWLFEENTVAV</sequence>
<dbReference type="Proteomes" id="UP000004095">
    <property type="component" value="Unassembled WGS sequence"/>
</dbReference>